<evidence type="ECO:0000256" key="1">
    <source>
        <dbReference type="SAM" id="MobiDB-lite"/>
    </source>
</evidence>
<evidence type="ECO:0000313" key="2">
    <source>
        <dbReference type="EMBL" id="KAL3800998.1"/>
    </source>
</evidence>
<dbReference type="Proteomes" id="UP001530315">
    <property type="component" value="Unassembled WGS sequence"/>
</dbReference>
<name>A0ABD3QLP4_9STRA</name>
<proteinExistence type="predicted"/>
<feature type="region of interest" description="Disordered" evidence="1">
    <location>
        <begin position="356"/>
        <end position="414"/>
    </location>
</feature>
<organism evidence="2 3">
    <name type="scientific">Stephanodiscus triporus</name>
    <dbReference type="NCBI Taxonomy" id="2934178"/>
    <lineage>
        <taxon>Eukaryota</taxon>
        <taxon>Sar</taxon>
        <taxon>Stramenopiles</taxon>
        <taxon>Ochrophyta</taxon>
        <taxon>Bacillariophyta</taxon>
        <taxon>Coscinodiscophyceae</taxon>
        <taxon>Thalassiosirophycidae</taxon>
        <taxon>Stephanodiscales</taxon>
        <taxon>Stephanodiscaceae</taxon>
        <taxon>Stephanodiscus</taxon>
    </lineage>
</organism>
<dbReference type="EMBL" id="JALLAZ020000202">
    <property type="protein sequence ID" value="KAL3800998.1"/>
    <property type="molecule type" value="Genomic_DNA"/>
</dbReference>
<protein>
    <submittedName>
        <fullName evidence="2">Uncharacterized protein</fullName>
    </submittedName>
</protein>
<accession>A0ABD3QLP4</accession>
<gene>
    <name evidence="2" type="ORF">ACHAW5_002378</name>
</gene>
<feature type="region of interest" description="Disordered" evidence="1">
    <location>
        <begin position="191"/>
        <end position="215"/>
    </location>
</feature>
<sequence>MLASRTGSALCLSSPDLPSNCVGVDNDEDFLPQATPAPAADDAGSFDQCEDEADVEIWTNGGAANRPANSDYCSREYNGGCYLDSACIETCFQETYGYSAKCSTCFGVIPTCSVSSGCMDECQFDSLGEDCAECNAPCVEKFNECTGLPAVTVGPTVVDSLPAPTASPAPSSRSTSVAGGWWKSLAPTVTMPPSSGSTSVATLPAPTASPSPATNGPSFPGAVTTATLSPTVVCGQNEEGCVDENYRVTYCIPASDGPCPCPDGMTRCPTYDMGTWTAGGYCQPVCCDDGPDGTEVACPDDLFGNFWNVTYCEPIAKGCGGKEDSLPAPTASSAPSSPLTSVTVFWGESLAPTVTMPPSSGSTSVAGGWEKTMSPTVVPTGGPPTEGMLTASPVPTSSSSSQALPEATKSSAPKARLVTASTTVLLFTLLYLS</sequence>
<dbReference type="AlphaFoldDB" id="A0ABD3QLP4"/>
<feature type="compositionally biased region" description="Low complexity" evidence="1">
    <location>
        <begin position="375"/>
        <end position="408"/>
    </location>
</feature>
<feature type="compositionally biased region" description="Polar residues" evidence="1">
    <location>
        <begin position="356"/>
        <end position="365"/>
    </location>
</feature>
<keyword evidence="3" id="KW-1185">Reference proteome</keyword>
<evidence type="ECO:0000313" key="3">
    <source>
        <dbReference type="Proteomes" id="UP001530315"/>
    </source>
</evidence>
<reference evidence="2 3" key="1">
    <citation type="submission" date="2024-10" db="EMBL/GenBank/DDBJ databases">
        <title>Updated reference genomes for cyclostephanoid diatoms.</title>
        <authorList>
            <person name="Roberts W.R."/>
            <person name="Alverson A.J."/>
        </authorList>
    </citation>
    <scope>NUCLEOTIDE SEQUENCE [LARGE SCALE GENOMIC DNA]</scope>
    <source>
        <strain evidence="2 3">AJA276-08</strain>
    </source>
</reference>
<feature type="compositionally biased region" description="Low complexity" evidence="1">
    <location>
        <begin position="197"/>
        <end position="214"/>
    </location>
</feature>
<comment type="caution">
    <text evidence="2">The sequence shown here is derived from an EMBL/GenBank/DDBJ whole genome shotgun (WGS) entry which is preliminary data.</text>
</comment>